<protein>
    <submittedName>
        <fullName evidence="5">Cytochrome P450</fullName>
    </submittedName>
</protein>
<dbReference type="Gene3D" id="1.10.630.10">
    <property type="entry name" value="Cytochrome P450"/>
    <property type="match status" value="1"/>
</dbReference>
<organism evidence="5 6">
    <name type="scientific">Acidovorax facilis</name>
    <dbReference type="NCBI Taxonomy" id="12917"/>
    <lineage>
        <taxon>Bacteria</taxon>
        <taxon>Pseudomonadati</taxon>
        <taxon>Pseudomonadota</taxon>
        <taxon>Betaproteobacteria</taxon>
        <taxon>Burkholderiales</taxon>
        <taxon>Comamonadaceae</taxon>
        <taxon>Acidovorax</taxon>
    </lineage>
</organism>
<keyword evidence="3" id="KW-0479">Metal-binding</keyword>
<dbReference type="SUPFAM" id="SSF48264">
    <property type="entry name" value="Cytochrome P450"/>
    <property type="match status" value="1"/>
</dbReference>
<dbReference type="InterPro" id="IPR036396">
    <property type="entry name" value="Cyt_P450_sf"/>
</dbReference>
<dbReference type="PANTHER" id="PTHR24305:SF166">
    <property type="entry name" value="CYTOCHROME P450 12A4, MITOCHONDRIAL-RELATED"/>
    <property type="match status" value="1"/>
</dbReference>
<keyword evidence="3" id="KW-0349">Heme</keyword>
<evidence type="ECO:0000313" key="6">
    <source>
        <dbReference type="Proteomes" id="UP001595693"/>
    </source>
</evidence>
<name>A0ABV8DEN7_9BURK</name>
<dbReference type="InterPro" id="IPR002401">
    <property type="entry name" value="Cyt_P450_E_grp-I"/>
</dbReference>
<comment type="cofactor">
    <cofactor evidence="1">
        <name>heme</name>
        <dbReference type="ChEBI" id="CHEBI:30413"/>
    </cofactor>
</comment>
<comment type="caution">
    <text evidence="5">The sequence shown here is derived from an EMBL/GenBank/DDBJ whole genome shotgun (WGS) entry which is preliminary data.</text>
</comment>
<dbReference type="PRINTS" id="PR00385">
    <property type="entry name" value="P450"/>
</dbReference>
<evidence type="ECO:0000313" key="5">
    <source>
        <dbReference type="EMBL" id="MFC3936579.1"/>
    </source>
</evidence>
<dbReference type="PRINTS" id="PR00463">
    <property type="entry name" value="EP450I"/>
</dbReference>
<dbReference type="Pfam" id="PF00067">
    <property type="entry name" value="p450"/>
    <property type="match status" value="1"/>
</dbReference>
<dbReference type="PANTHER" id="PTHR24305">
    <property type="entry name" value="CYTOCHROME P450"/>
    <property type="match status" value="1"/>
</dbReference>
<dbReference type="InterPro" id="IPR050121">
    <property type="entry name" value="Cytochrome_P450_monoxygenase"/>
</dbReference>
<keyword evidence="3" id="KW-0408">Iron</keyword>
<gene>
    <name evidence="5" type="ORF">ACFOW3_18325</name>
</gene>
<keyword evidence="6" id="KW-1185">Reference proteome</keyword>
<dbReference type="InterPro" id="IPR017972">
    <property type="entry name" value="Cyt_P450_CS"/>
</dbReference>
<comment type="similarity">
    <text evidence="2 3">Belongs to the cytochrome P450 family.</text>
</comment>
<evidence type="ECO:0000256" key="2">
    <source>
        <dbReference type="ARBA" id="ARBA00010617"/>
    </source>
</evidence>
<dbReference type="EMBL" id="JBHSAJ010000054">
    <property type="protein sequence ID" value="MFC3936579.1"/>
    <property type="molecule type" value="Genomic_DNA"/>
</dbReference>
<dbReference type="Proteomes" id="UP001595693">
    <property type="component" value="Unassembled WGS sequence"/>
</dbReference>
<dbReference type="InterPro" id="IPR001128">
    <property type="entry name" value="Cyt_P450"/>
</dbReference>
<dbReference type="RefSeq" id="WP_252635783.1">
    <property type="nucleotide sequence ID" value="NZ_JAMXAX010000077.1"/>
</dbReference>
<keyword evidence="3" id="KW-0560">Oxidoreductase</keyword>
<dbReference type="PROSITE" id="PS00086">
    <property type="entry name" value="CYTOCHROME_P450"/>
    <property type="match status" value="1"/>
</dbReference>
<sequence length="501" mass="55757">MSNSFNTQLLLRRNMHAMNHATTTATTPSMPATPSPAVHPAPARRLQPGGPASRWWGLPLLWEMRADYLGFVTRLQCDHGDLTRMRVGNEDAWDLLSPDLVREALVTHADHLIRWERGIAVFEQVFGQSVLVTEGDTWQRQRRMLMPAFTPKRVAGYAQLMTDAARSALDAAVPAGQAEALVPMDTLWTDVAMDVILRTLFSESAQADARDAAWATQTLSETAFREMFTPFTLPDWLPLPGKAAKRRALKALKGLVQRHIGARSRDAADSAGAPPRTDLLHMLLALRDESTGEPLSPQEVFDQCMVSFQAGHETSATTLLWWSRLMAEHPEAAQRAQAEVDSVLPPGQTPGPEHLAQLPFLSATLKEALRLYPPIAALMTRRTTAPITLGGVEVPKGAMLRITPWVLHRDERWFAQADRFVPERFLDDAPAIPKGAWIPFGVGPRVCIGQHFAMLEMTLLAAMLLQRYRLRLPEGVAVCVPKLHVTLRPEDPVRVWLARRE</sequence>
<keyword evidence="3" id="KW-0503">Monooxygenase</keyword>
<proteinExistence type="inferred from homology"/>
<evidence type="ECO:0000256" key="1">
    <source>
        <dbReference type="ARBA" id="ARBA00001971"/>
    </source>
</evidence>
<evidence type="ECO:0000256" key="4">
    <source>
        <dbReference type="SAM" id="MobiDB-lite"/>
    </source>
</evidence>
<evidence type="ECO:0000256" key="3">
    <source>
        <dbReference type="RuleBase" id="RU000461"/>
    </source>
</evidence>
<feature type="region of interest" description="Disordered" evidence="4">
    <location>
        <begin position="24"/>
        <end position="46"/>
    </location>
</feature>
<reference evidence="6" key="1">
    <citation type="journal article" date="2019" name="Int. J. Syst. Evol. Microbiol.">
        <title>The Global Catalogue of Microorganisms (GCM) 10K type strain sequencing project: providing services to taxonomists for standard genome sequencing and annotation.</title>
        <authorList>
            <consortium name="The Broad Institute Genomics Platform"/>
            <consortium name="The Broad Institute Genome Sequencing Center for Infectious Disease"/>
            <person name="Wu L."/>
            <person name="Ma J."/>
        </authorList>
    </citation>
    <scope>NUCLEOTIDE SEQUENCE [LARGE SCALE GENOMIC DNA]</scope>
    <source>
        <strain evidence="6">CCUG 2113</strain>
    </source>
</reference>
<accession>A0ABV8DEN7</accession>